<sequence length="345" mass="39713">MGSREDESRSCVVCGDRATGYNFHALTCEGCKGFFRRVANKSTRRTCPFAGSCEVSKAQRRRCQACRLQKCLDAGMRKDMILSAEALALRRARQAWRRAQQVPMKEQKVLISILLEAHTCHVATMFDQFVQFKPPAHLFSHQRPLSARDPVLPLLTHFAAVDTFMLQQIIKFAKALPLFRSLPMEDQISLLKGAALEIYAIALNTTFCLETQHFLCGPLRYRVEDAIHAGFQEEFAELLFRFQRTLKQLRLQEPEYVLMAAMALFSPDRPGVTQREEIEQLQEKMALTLYSYIREQQSRPGSRFLYAKVLGLLTELRSIKSNYWYQVQRIQGLCEMMPLLQEICS</sequence>
<keyword evidence="11 19" id="KW-0804">Transcription</keyword>
<dbReference type="FunFam" id="1.10.565.10:FF:000025">
    <property type="entry name" value="Nuclear receptor subfamily 1 group I member 3"/>
    <property type="match status" value="1"/>
</dbReference>
<evidence type="ECO:0000256" key="17">
    <source>
        <dbReference type="ARBA" id="ARBA00043125"/>
    </source>
</evidence>
<evidence type="ECO:0000256" key="9">
    <source>
        <dbReference type="ARBA" id="ARBA00023125"/>
    </source>
</evidence>
<keyword evidence="3" id="KW-0963">Cytoplasm</keyword>
<evidence type="ECO:0000313" key="22">
    <source>
        <dbReference type="Proteomes" id="UP000694906"/>
    </source>
</evidence>
<dbReference type="GO" id="GO:0000122">
    <property type="term" value="P:negative regulation of transcription by RNA polymerase II"/>
    <property type="evidence" value="ECO:0007669"/>
    <property type="project" value="TreeGrafter"/>
</dbReference>
<keyword evidence="10" id="KW-0010">Activator</keyword>
<evidence type="ECO:0000256" key="6">
    <source>
        <dbReference type="ARBA" id="ARBA00022771"/>
    </source>
</evidence>
<reference evidence="23" key="1">
    <citation type="submission" date="2025-08" db="UniProtKB">
        <authorList>
            <consortium name="RefSeq"/>
        </authorList>
    </citation>
    <scope>IDENTIFICATION</scope>
</reference>
<evidence type="ECO:0000256" key="15">
    <source>
        <dbReference type="ARBA" id="ARBA00037362"/>
    </source>
</evidence>
<evidence type="ECO:0000256" key="13">
    <source>
        <dbReference type="ARBA" id="ARBA00023212"/>
    </source>
</evidence>
<protein>
    <recommendedName>
        <fullName evidence="16">Nuclear receptor subfamily 1 group I member 3</fullName>
    </recommendedName>
    <alternativeName>
        <fullName evidence="17">Constitutive androstane receptor</fullName>
    </alternativeName>
</protein>
<evidence type="ECO:0000256" key="5">
    <source>
        <dbReference type="ARBA" id="ARBA00022723"/>
    </source>
</evidence>
<organism evidence="22 23">
    <name type="scientific">Heterocephalus glaber</name>
    <name type="common">Naked mole rat</name>
    <dbReference type="NCBI Taxonomy" id="10181"/>
    <lineage>
        <taxon>Eukaryota</taxon>
        <taxon>Metazoa</taxon>
        <taxon>Chordata</taxon>
        <taxon>Craniata</taxon>
        <taxon>Vertebrata</taxon>
        <taxon>Euteleostomi</taxon>
        <taxon>Mammalia</taxon>
        <taxon>Eutheria</taxon>
        <taxon>Euarchontoglires</taxon>
        <taxon>Glires</taxon>
        <taxon>Rodentia</taxon>
        <taxon>Hystricomorpha</taxon>
        <taxon>Bathyergidae</taxon>
        <taxon>Heterocephalus</taxon>
    </lineage>
</organism>
<evidence type="ECO:0000256" key="19">
    <source>
        <dbReference type="RuleBase" id="RU004334"/>
    </source>
</evidence>
<dbReference type="GO" id="GO:0008270">
    <property type="term" value="F:zinc ion binding"/>
    <property type="evidence" value="ECO:0007669"/>
    <property type="project" value="UniProtKB-KW"/>
</dbReference>
<dbReference type="InterPro" id="IPR000536">
    <property type="entry name" value="Nucl_hrmn_rcpt_lig-bd"/>
</dbReference>
<evidence type="ECO:0000259" key="20">
    <source>
        <dbReference type="PROSITE" id="PS51030"/>
    </source>
</evidence>
<dbReference type="SMART" id="SM00399">
    <property type="entry name" value="ZnF_C4"/>
    <property type="match status" value="1"/>
</dbReference>
<evidence type="ECO:0000256" key="18">
    <source>
        <dbReference type="ARBA" id="ARBA00062053"/>
    </source>
</evidence>
<keyword evidence="5 19" id="KW-0479">Metal-binding</keyword>
<dbReference type="GO" id="GO:0004879">
    <property type="term" value="F:nuclear receptor activity"/>
    <property type="evidence" value="ECO:0007669"/>
    <property type="project" value="TreeGrafter"/>
</dbReference>
<evidence type="ECO:0000256" key="3">
    <source>
        <dbReference type="ARBA" id="ARBA00022490"/>
    </source>
</evidence>
<keyword evidence="7 19" id="KW-0862">Zinc</keyword>
<feature type="domain" description="Nuclear receptor" evidence="20">
    <location>
        <begin position="8"/>
        <end position="83"/>
    </location>
</feature>
<dbReference type="PROSITE" id="PS51843">
    <property type="entry name" value="NR_LBD"/>
    <property type="match status" value="1"/>
</dbReference>
<dbReference type="Gene3D" id="3.30.50.10">
    <property type="entry name" value="Erythroid Transcription Factor GATA-1, subunit A"/>
    <property type="match status" value="1"/>
</dbReference>
<keyword evidence="14 19" id="KW-0539">Nucleus</keyword>
<dbReference type="SMART" id="SM00430">
    <property type="entry name" value="HOLI"/>
    <property type="match status" value="1"/>
</dbReference>
<dbReference type="GO" id="GO:0030154">
    <property type="term" value="P:cell differentiation"/>
    <property type="evidence" value="ECO:0007669"/>
    <property type="project" value="TreeGrafter"/>
</dbReference>
<dbReference type="KEGG" id="hgl:101707175"/>
<dbReference type="Pfam" id="PF00105">
    <property type="entry name" value="zf-C4"/>
    <property type="match status" value="1"/>
</dbReference>
<dbReference type="GO" id="GO:0005856">
    <property type="term" value="C:cytoskeleton"/>
    <property type="evidence" value="ECO:0007669"/>
    <property type="project" value="UniProtKB-SubCell"/>
</dbReference>
<gene>
    <name evidence="23" type="primary">LOC101707175</name>
</gene>
<comment type="subunit">
    <text evidence="18">Heterodimer of NR1I3 and RXR. Interacts with PSMC4. Interacts with ECT2. Directly interacts with DNAJC7; this complex may also include HSP90. Interacts with CRY1. Interacts with CRY2 in a ligand-dependent manner.</text>
</comment>
<name>A0AAX6Q076_HETGA</name>
<dbReference type="PROSITE" id="PS00031">
    <property type="entry name" value="NUCLEAR_REC_DBD_1"/>
    <property type="match status" value="1"/>
</dbReference>
<dbReference type="InterPro" id="IPR050234">
    <property type="entry name" value="Nuclear_hormone_rcpt_NR1"/>
</dbReference>
<evidence type="ECO:0000313" key="23">
    <source>
        <dbReference type="RefSeq" id="XP_004862062.1"/>
    </source>
</evidence>
<dbReference type="InterPro" id="IPR013088">
    <property type="entry name" value="Znf_NHR/GATA"/>
</dbReference>
<dbReference type="GeneID" id="101707175"/>
<proteinExistence type="inferred from homology"/>
<evidence type="ECO:0000256" key="2">
    <source>
        <dbReference type="ARBA" id="ARBA00008092"/>
    </source>
</evidence>
<dbReference type="PANTHER" id="PTHR24082">
    <property type="entry name" value="NUCLEAR HORMONE RECEPTOR"/>
    <property type="match status" value="1"/>
</dbReference>
<dbReference type="InterPro" id="IPR001723">
    <property type="entry name" value="Nuclear_hrmn_rcpt"/>
</dbReference>
<evidence type="ECO:0000256" key="4">
    <source>
        <dbReference type="ARBA" id="ARBA00022553"/>
    </source>
</evidence>
<dbReference type="Proteomes" id="UP000694906">
    <property type="component" value="Unplaced"/>
</dbReference>
<evidence type="ECO:0000256" key="1">
    <source>
        <dbReference type="ARBA" id="ARBA00004245"/>
    </source>
</evidence>
<accession>A0AAX6Q076</accession>
<dbReference type="RefSeq" id="XP_004862062.1">
    <property type="nucleotide sequence ID" value="XM_004862005.3"/>
</dbReference>
<dbReference type="GO" id="GO:0005634">
    <property type="term" value="C:nucleus"/>
    <property type="evidence" value="ECO:0007669"/>
    <property type="project" value="UniProtKB-SubCell"/>
</dbReference>
<comment type="similarity">
    <text evidence="2">Belongs to the nuclear hormone receptor family. NR1 subfamily.</text>
</comment>
<comment type="subcellular location">
    <subcellularLocation>
        <location evidence="1">Cytoplasm</location>
        <location evidence="1">Cytoskeleton</location>
    </subcellularLocation>
    <subcellularLocation>
        <location evidence="19">Nucleus</location>
    </subcellularLocation>
</comment>
<dbReference type="PRINTS" id="PR00047">
    <property type="entry name" value="STROIDFINGER"/>
</dbReference>
<dbReference type="PANTHER" id="PTHR24082:SF231">
    <property type="entry name" value="NUCLEAR RECEPTOR SUBFAMILY 1 GROUP I MEMBER 3"/>
    <property type="match status" value="1"/>
</dbReference>
<evidence type="ECO:0000256" key="7">
    <source>
        <dbReference type="ARBA" id="ARBA00022833"/>
    </source>
</evidence>
<evidence type="ECO:0000256" key="14">
    <source>
        <dbReference type="ARBA" id="ARBA00023242"/>
    </source>
</evidence>
<keyword evidence="22" id="KW-1185">Reference proteome</keyword>
<evidence type="ECO:0000256" key="8">
    <source>
        <dbReference type="ARBA" id="ARBA00023015"/>
    </source>
</evidence>
<dbReference type="FunFam" id="3.30.50.10:FF:000035">
    <property type="entry name" value="Nuclear receptor subfamily 1 group I member 3"/>
    <property type="match status" value="1"/>
</dbReference>
<evidence type="ECO:0000256" key="11">
    <source>
        <dbReference type="ARBA" id="ARBA00023163"/>
    </source>
</evidence>
<evidence type="ECO:0000256" key="12">
    <source>
        <dbReference type="ARBA" id="ARBA00023170"/>
    </source>
</evidence>
<dbReference type="SUPFAM" id="SSF48508">
    <property type="entry name" value="Nuclear receptor ligand-binding domain"/>
    <property type="match status" value="1"/>
</dbReference>
<dbReference type="GO" id="GO:0045944">
    <property type="term" value="P:positive regulation of transcription by RNA polymerase II"/>
    <property type="evidence" value="ECO:0007669"/>
    <property type="project" value="TreeGrafter"/>
</dbReference>
<comment type="function">
    <text evidence="15">Binds and transactivates the retinoic acid response elements that control expression of the retinoic acid receptor beta 2 and alcohol dehydrogenase 3 genes. Transactivates both the phenobarbital responsive element module of the human CYP2B6 gene and the CYP3A4 xenobiotic response element.</text>
</comment>
<dbReference type="SUPFAM" id="SSF57716">
    <property type="entry name" value="Glucocorticoid receptor-like (DNA-binding domain)"/>
    <property type="match status" value="1"/>
</dbReference>
<dbReference type="AlphaFoldDB" id="A0AAX6Q076"/>
<dbReference type="InterPro" id="IPR001628">
    <property type="entry name" value="Znf_hrmn_rcpt"/>
</dbReference>
<dbReference type="CDD" id="cd07156">
    <property type="entry name" value="NR_DBD_VDR_like"/>
    <property type="match status" value="1"/>
</dbReference>
<dbReference type="PROSITE" id="PS51030">
    <property type="entry name" value="NUCLEAR_REC_DBD_2"/>
    <property type="match status" value="1"/>
</dbReference>
<dbReference type="Gene3D" id="1.10.565.10">
    <property type="entry name" value="Retinoid X Receptor"/>
    <property type="match status" value="1"/>
</dbReference>
<dbReference type="InterPro" id="IPR035500">
    <property type="entry name" value="NHR-like_dom_sf"/>
</dbReference>
<keyword evidence="13" id="KW-0206">Cytoskeleton</keyword>
<dbReference type="PRINTS" id="PR00398">
    <property type="entry name" value="STRDHORMONER"/>
</dbReference>
<evidence type="ECO:0000256" key="16">
    <source>
        <dbReference type="ARBA" id="ARBA00040912"/>
    </source>
</evidence>
<dbReference type="Pfam" id="PF00104">
    <property type="entry name" value="Hormone_recep"/>
    <property type="match status" value="1"/>
</dbReference>
<keyword evidence="4" id="KW-0597">Phosphoprotein</keyword>
<evidence type="ECO:0000259" key="21">
    <source>
        <dbReference type="PROSITE" id="PS51843"/>
    </source>
</evidence>
<evidence type="ECO:0000256" key="10">
    <source>
        <dbReference type="ARBA" id="ARBA00023159"/>
    </source>
</evidence>
<keyword evidence="12 19" id="KW-0675">Receptor</keyword>
<keyword evidence="6 19" id="KW-0863">Zinc-finger</keyword>
<keyword evidence="9 19" id="KW-0238">DNA-binding</keyword>
<feature type="domain" description="NR LBD" evidence="21">
    <location>
        <begin position="106"/>
        <end position="345"/>
    </location>
</feature>
<keyword evidence="8 19" id="KW-0805">Transcription regulation</keyword>
<dbReference type="GO" id="GO:0000978">
    <property type="term" value="F:RNA polymerase II cis-regulatory region sequence-specific DNA binding"/>
    <property type="evidence" value="ECO:0007669"/>
    <property type="project" value="TreeGrafter"/>
</dbReference>